<dbReference type="NCBIfam" id="NF008077">
    <property type="entry name" value="PRK10815.1"/>
    <property type="match status" value="1"/>
</dbReference>
<keyword evidence="11" id="KW-0418">Kinase</keyword>
<dbReference type="Proteomes" id="UP000008075">
    <property type="component" value="Chromosome"/>
</dbReference>
<dbReference type="CDD" id="cd16954">
    <property type="entry name" value="HATPase_PhoQ-like"/>
    <property type="match status" value="1"/>
</dbReference>
<dbReference type="SUPFAM" id="SSF55874">
    <property type="entry name" value="ATPase domain of HSP90 chaperone/DNA topoisomerase II/histidine kinase"/>
    <property type="match status" value="1"/>
</dbReference>
<dbReference type="HOGENOM" id="CLU_000445_42_0_6"/>
<keyword evidence="5" id="KW-0997">Cell inner membrane</keyword>
<dbReference type="RefSeq" id="WP_013184594.1">
    <property type="nucleotide sequence ID" value="NC_014228.1"/>
</dbReference>
<evidence type="ECO:0000313" key="23">
    <source>
        <dbReference type="EMBL" id="CBJ90764.1"/>
    </source>
</evidence>
<reference evidence="23 24" key="1">
    <citation type="journal article" date="2011" name="PLoS ONE">
        <title>The entomopathogenic bacterial endosymbionts xenorhabdus and photorhabdus: convergent lifestyles from divergent genomes.</title>
        <authorList>
            <person name="Chaston J.M."/>
            <person name="Suen G."/>
            <person name="Tucker S.L."/>
            <person name="Andersen A.W."/>
            <person name="Bhasin A."/>
            <person name="Bode E."/>
            <person name="Bode H.B."/>
            <person name="Brachmann A.O."/>
            <person name="Cowles C.E."/>
            <person name="Cowles K.N."/>
            <person name="Darby C."/>
            <person name="de Leon L."/>
            <person name="Drace K."/>
            <person name="Du Z."/>
            <person name="Givaudan A."/>
            <person name="Herbert Tran E.E."/>
            <person name="Jewell K.A."/>
            <person name="Knack J.J."/>
            <person name="Krasomil-Osterfeld K.C."/>
            <person name="Kukor R."/>
            <person name="Lanois A."/>
            <person name="Latreille P."/>
            <person name="Leimgruber N.K."/>
            <person name="Lipke C.M."/>
            <person name="Liu R."/>
            <person name="Lu X."/>
            <person name="Martens E.C."/>
            <person name="Marri P.R."/>
            <person name="Medigue C."/>
            <person name="Menard M.L."/>
            <person name="Miller N.M."/>
            <person name="Morales-Soto N."/>
            <person name="Norton S."/>
            <person name="Ogier J.C."/>
            <person name="Orchard S.S."/>
            <person name="Park D."/>
            <person name="Park Y."/>
            <person name="Qurollo B.A."/>
            <person name="Sugar D.R."/>
            <person name="Richards G.R."/>
            <person name="Rouy Z."/>
            <person name="Slominski B."/>
            <person name="Slominski K."/>
            <person name="Snyder H."/>
            <person name="Tjaden B.C."/>
            <person name="van der Hoeven R."/>
            <person name="Welch R.D."/>
            <person name="Wheeler C."/>
            <person name="Xiang B."/>
            <person name="Barbazuk B."/>
            <person name="Gaudriault S."/>
            <person name="Goodner B."/>
            <person name="Slater S.C."/>
            <person name="Forst S."/>
            <person name="Goldman B.S."/>
            <person name="Goodrich-Blair H."/>
        </authorList>
    </citation>
    <scope>NUCLEOTIDE SEQUENCE [LARGE SCALE GENOMIC DNA]</scope>
    <source>
        <strain evidence="24">ATCC 19061 / DSM 3370 / CCUG 14189 / LMG 1036 / NCIMB 9965 / AN6</strain>
    </source>
</reference>
<keyword evidence="8 20" id="KW-0812">Transmembrane</keyword>
<dbReference type="InterPro" id="IPR038429">
    <property type="entry name" value="PhoQ_Sensor_sf"/>
</dbReference>
<dbReference type="PROSITE" id="PS50109">
    <property type="entry name" value="HIS_KIN"/>
    <property type="match status" value="1"/>
</dbReference>
<dbReference type="PANTHER" id="PTHR45436">
    <property type="entry name" value="SENSOR HISTIDINE KINASE YKOH"/>
    <property type="match status" value="1"/>
</dbReference>
<organism evidence="23 24">
    <name type="scientific">Xenorhabdus nematophila (strain ATCC 19061 / DSM 3370 / CCUG 14189 / LMG 1036 / NCIMB 9965 / AN6)</name>
    <dbReference type="NCBI Taxonomy" id="406817"/>
    <lineage>
        <taxon>Bacteria</taxon>
        <taxon>Pseudomonadati</taxon>
        <taxon>Pseudomonadota</taxon>
        <taxon>Gammaproteobacteria</taxon>
        <taxon>Enterobacterales</taxon>
        <taxon>Morganellaceae</taxon>
        <taxon>Xenorhabdus</taxon>
    </lineage>
</organism>
<evidence type="ECO:0000256" key="7">
    <source>
        <dbReference type="ARBA" id="ARBA00022679"/>
    </source>
</evidence>
<dbReference type="InterPro" id="IPR004358">
    <property type="entry name" value="Sig_transdc_His_kin-like_C"/>
</dbReference>
<evidence type="ECO:0000256" key="8">
    <source>
        <dbReference type="ARBA" id="ARBA00022692"/>
    </source>
</evidence>
<dbReference type="SUPFAM" id="SSF47384">
    <property type="entry name" value="Homodimeric domain of signal transducing histidine kinase"/>
    <property type="match status" value="1"/>
</dbReference>
<gene>
    <name evidence="23" type="primary">phoQ</name>
    <name evidence="23" type="ordered locus">XNC1_2710</name>
</gene>
<dbReference type="GO" id="GO:0000155">
    <property type="term" value="F:phosphorelay sensor kinase activity"/>
    <property type="evidence" value="ECO:0007669"/>
    <property type="project" value="InterPro"/>
</dbReference>
<dbReference type="GO" id="GO:0004721">
    <property type="term" value="F:phosphoprotein phosphatase activity"/>
    <property type="evidence" value="ECO:0007669"/>
    <property type="project" value="UniProtKB-KW"/>
</dbReference>
<feature type="transmembrane region" description="Helical" evidence="20">
    <location>
        <begin position="15"/>
        <end position="40"/>
    </location>
</feature>
<dbReference type="eggNOG" id="COG0642">
    <property type="taxonomic scope" value="Bacteria"/>
</dbReference>
<evidence type="ECO:0000256" key="19">
    <source>
        <dbReference type="ARBA" id="ARBA00032477"/>
    </source>
</evidence>
<dbReference type="PROSITE" id="PS50885">
    <property type="entry name" value="HAMP"/>
    <property type="match status" value="1"/>
</dbReference>
<evidence type="ECO:0000256" key="12">
    <source>
        <dbReference type="ARBA" id="ARBA00022801"/>
    </source>
</evidence>
<evidence type="ECO:0000256" key="1">
    <source>
        <dbReference type="ARBA" id="ARBA00000085"/>
    </source>
</evidence>
<dbReference type="GO" id="GO:0005524">
    <property type="term" value="F:ATP binding"/>
    <property type="evidence" value="ECO:0007669"/>
    <property type="project" value="UniProtKB-KW"/>
</dbReference>
<keyword evidence="12" id="KW-0378">Hydrolase</keyword>
<evidence type="ECO:0000256" key="3">
    <source>
        <dbReference type="ARBA" id="ARBA00012438"/>
    </source>
</evidence>
<dbReference type="InterPro" id="IPR005467">
    <property type="entry name" value="His_kinase_dom"/>
</dbReference>
<dbReference type="InterPro" id="IPR058619">
    <property type="entry name" value="PhoQ/CarS-like_HATPase"/>
</dbReference>
<dbReference type="EMBL" id="FN667742">
    <property type="protein sequence ID" value="CBJ90764.1"/>
    <property type="molecule type" value="Genomic_DNA"/>
</dbReference>
<feature type="domain" description="Histidine kinase" evidence="21">
    <location>
        <begin position="271"/>
        <end position="478"/>
    </location>
</feature>
<dbReference type="SMART" id="SM00387">
    <property type="entry name" value="HATPase_c"/>
    <property type="match status" value="1"/>
</dbReference>
<evidence type="ECO:0000313" key="24">
    <source>
        <dbReference type="Proteomes" id="UP000008075"/>
    </source>
</evidence>
<evidence type="ECO:0000256" key="10">
    <source>
        <dbReference type="ARBA" id="ARBA00022741"/>
    </source>
</evidence>
<keyword evidence="9" id="KW-0479">Metal-binding</keyword>
<dbReference type="InterPro" id="IPR003594">
    <property type="entry name" value="HATPase_dom"/>
</dbReference>
<dbReference type="Gene3D" id="3.30.450.140">
    <property type="match status" value="1"/>
</dbReference>
<evidence type="ECO:0000256" key="11">
    <source>
        <dbReference type="ARBA" id="ARBA00022777"/>
    </source>
</evidence>
<keyword evidence="14" id="KW-0460">Magnesium</keyword>
<feature type="transmembrane region" description="Helical" evidence="20">
    <location>
        <begin position="191"/>
        <end position="211"/>
    </location>
</feature>
<dbReference type="GeneID" id="24905472"/>
<keyword evidence="6" id="KW-0597">Phosphoprotein</keyword>
<dbReference type="InterPro" id="IPR036890">
    <property type="entry name" value="HATPase_C_sf"/>
</dbReference>
<dbReference type="InterPro" id="IPR050428">
    <property type="entry name" value="TCS_sensor_his_kinase"/>
</dbReference>
<keyword evidence="17" id="KW-0902">Two-component regulatory system</keyword>
<accession>D3VIC4</accession>
<evidence type="ECO:0000259" key="22">
    <source>
        <dbReference type="PROSITE" id="PS50885"/>
    </source>
</evidence>
<evidence type="ECO:0000256" key="20">
    <source>
        <dbReference type="SAM" id="Phobius"/>
    </source>
</evidence>
<comment type="catalytic activity">
    <reaction evidence="1">
        <text>ATP + protein L-histidine = ADP + protein N-phospho-L-histidine.</text>
        <dbReference type="EC" id="2.7.13.3"/>
    </reaction>
</comment>
<keyword evidence="16 20" id="KW-1133">Transmembrane helix</keyword>
<dbReference type="EC" id="2.7.13.3" evidence="3"/>
<dbReference type="Pfam" id="PF08918">
    <property type="entry name" value="PhoQ_Sensor"/>
    <property type="match status" value="1"/>
</dbReference>
<keyword evidence="10" id="KW-0547">Nucleotide-binding</keyword>
<name>D3VIC4_XENNA</name>
<keyword evidence="13" id="KW-0067">ATP-binding</keyword>
<evidence type="ECO:0000256" key="5">
    <source>
        <dbReference type="ARBA" id="ARBA00022519"/>
    </source>
</evidence>
<dbReference type="GO" id="GO:0005886">
    <property type="term" value="C:plasma membrane"/>
    <property type="evidence" value="ECO:0007669"/>
    <property type="project" value="UniProtKB-SubCell"/>
</dbReference>
<evidence type="ECO:0000259" key="21">
    <source>
        <dbReference type="PROSITE" id="PS50109"/>
    </source>
</evidence>
<dbReference type="STRING" id="406817.XNC1_2710"/>
<dbReference type="AlphaFoldDB" id="D3VIC4"/>
<evidence type="ECO:0000256" key="18">
    <source>
        <dbReference type="ARBA" id="ARBA00023136"/>
    </source>
</evidence>
<sequence length="478" mass="54288">MSKLFKKNVSLRTRFLMATIVIILALTLSYGIVAIAGYLVSFDKTNYSILRNQSDLFFMLTKWDNNKLKVLVPKNFSMNSRSLALIYDNEGNILWRQNNVPELEKMIDPNWLKKNGLYELEVYFKEKDDLIYNKALNQKDTKKTEGDNHVLLTYSVAVNIYSATETLPAMTIVIIDTIPQDVQESSKVWKWFGYVLIANLFLVIPLIWLAADWSLRPIKSLITQISALEKGEREKLDENPPSELKILVRNLNVLLNNERERYAKYHTTLSDLTHSLKTPLAVLQSTLRSLRPPQKTTIEQAEPIMLEQIERISQQIGYYLHRANMRSDNNLLLRQISSVPILLDSLISALIKVYQNKGINVTLDVSPEVTWLGEKNDFLEVMGNVLDNACKYCLKFVKITATMGENSVTIIVDDDGPGVPPDKREMIFQRGLRADTLRSGQGLGLSIASEIVAQYKGDISISDSPLGGAQVKVVFREQ</sequence>
<dbReference type="Gene3D" id="1.10.287.130">
    <property type="match status" value="1"/>
</dbReference>
<evidence type="ECO:0000256" key="13">
    <source>
        <dbReference type="ARBA" id="ARBA00022840"/>
    </source>
</evidence>
<evidence type="ECO:0000256" key="16">
    <source>
        <dbReference type="ARBA" id="ARBA00022989"/>
    </source>
</evidence>
<evidence type="ECO:0000256" key="9">
    <source>
        <dbReference type="ARBA" id="ARBA00022723"/>
    </source>
</evidence>
<evidence type="ECO:0000256" key="17">
    <source>
        <dbReference type="ARBA" id="ARBA00023012"/>
    </source>
</evidence>
<dbReference type="PRINTS" id="PR00344">
    <property type="entry name" value="BCTRLSENSOR"/>
</dbReference>
<dbReference type="InterPro" id="IPR015014">
    <property type="entry name" value="PhoQ_Sensor"/>
</dbReference>
<dbReference type="KEGG" id="xne:XNC1_2710"/>
<comment type="subcellular location">
    <subcellularLocation>
        <location evidence="2">Cell membrane</location>
        <topology evidence="2">Multi-pass membrane protein</topology>
    </subcellularLocation>
</comment>
<dbReference type="InterPro" id="IPR036097">
    <property type="entry name" value="HisK_dim/P_sf"/>
</dbReference>
<keyword evidence="7 23" id="KW-0808">Transferase</keyword>
<dbReference type="GO" id="GO:0046872">
    <property type="term" value="F:metal ion binding"/>
    <property type="evidence" value="ECO:0007669"/>
    <property type="project" value="UniProtKB-KW"/>
</dbReference>
<keyword evidence="15" id="KW-0904">Protein phosphatase</keyword>
<dbReference type="FunFam" id="1.10.287.130:FF:000013">
    <property type="entry name" value="Sensor histidine kinase PhoQ"/>
    <property type="match status" value="1"/>
</dbReference>
<evidence type="ECO:0000256" key="15">
    <source>
        <dbReference type="ARBA" id="ARBA00022912"/>
    </source>
</evidence>
<dbReference type="Gene3D" id="3.30.565.10">
    <property type="entry name" value="Histidine kinase-like ATPase, C-terminal domain"/>
    <property type="match status" value="1"/>
</dbReference>
<keyword evidence="18 20" id="KW-0472">Membrane</keyword>
<dbReference type="PANTHER" id="PTHR45436:SF4">
    <property type="entry name" value="SENSOR PROTEIN PHOQ"/>
    <property type="match status" value="1"/>
</dbReference>
<dbReference type="InterPro" id="IPR003661">
    <property type="entry name" value="HisK_dim/P_dom"/>
</dbReference>
<evidence type="ECO:0000256" key="2">
    <source>
        <dbReference type="ARBA" id="ARBA00004651"/>
    </source>
</evidence>
<dbReference type="Pfam" id="PF02518">
    <property type="entry name" value="HATPase_c"/>
    <property type="match status" value="1"/>
</dbReference>
<evidence type="ECO:0000256" key="4">
    <source>
        <dbReference type="ARBA" id="ARBA00022475"/>
    </source>
</evidence>
<protein>
    <recommendedName>
        <fullName evidence="3">histidine kinase</fullName>
        <ecNumber evidence="3">2.7.13.3</ecNumber>
    </recommendedName>
    <alternativeName>
        <fullName evidence="19">Sensor histidine protein kinase/phosphatase PhoQ</fullName>
    </alternativeName>
</protein>
<evidence type="ECO:0000256" key="6">
    <source>
        <dbReference type="ARBA" id="ARBA00022553"/>
    </source>
</evidence>
<dbReference type="InterPro" id="IPR058618">
    <property type="entry name" value="PhoQ"/>
</dbReference>
<evidence type="ECO:0000256" key="14">
    <source>
        <dbReference type="ARBA" id="ARBA00022842"/>
    </source>
</evidence>
<dbReference type="CDD" id="cd00082">
    <property type="entry name" value="HisKA"/>
    <property type="match status" value="1"/>
</dbReference>
<feature type="domain" description="HAMP" evidence="22">
    <location>
        <begin position="212"/>
        <end position="263"/>
    </location>
</feature>
<keyword evidence="4" id="KW-1003">Cell membrane</keyword>
<proteinExistence type="predicted"/>
<dbReference type="InterPro" id="IPR003660">
    <property type="entry name" value="HAMP_dom"/>
</dbReference>
<keyword evidence="24" id="KW-1185">Reference proteome</keyword>